<organism evidence="2 3">
    <name type="scientific">Bacteroides stercoris</name>
    <dbReference type="NCBI Taxonomy" id="46506"/>
    <lineage>
        <taxon>Bacteria</taxon>
        <taxon>Pseudomonadati</taxon>
        <taxon>Bacteroidota</taxon>
        <taxon>Bacteroidia</taxon>
        <taxon>Bacteroidales</taxon>
        <taxon>Bacteroidaceae</taxon>
        <taxon>Bacteroides</taxon>
    </lineage>
</organism>
<evidence type="ECO:0000259" key="1">
    <source>
        <dbReference type="Pfam" id="PF00550"/>
    </source>
</evidence>
<proteinExistence type="predicted"/>
<dbReference type="Gene3D" id="1.10.1200.10">
    <property type="entry name" value="ACP-like"/>
    <property type="match status" value="1"/>
</dbReference>
<dbReference type="SUPFAM" id="SSF47336">
    <property type="entry name" value="ACP-like"/>
    <property type="match status" value="1"/>
</dbReference>
<name>A0A413B3L7_BACSE</name>
<evidence type="ECO:0000313" key="2">
    <source>
        <dbReference type="EMBL" id="RGW32165.1"/>
    </source>
</evidence>
<evidence type="ECO:0000313" key="3">
    <source>
        <dbReference type="Proteomes" id="UP000285150"/>
    </source>
</evidence>
<dbReference type="InterPro" id="IPR036736">
    <property type="entry name" value="ACP-like_sf"/>
</dbReference>
<gene>
    <name evidence="2" type="ORF">DWV77_14970</name>
</gene>
<dbReference type="Pfam" id="PF00550">
    <property type="entry name" value="PP-binding"/>
    <property type="match status" value="1"/>
</dbReference>
<sequence>MKEEKLLKLFGEIFTEVPTNEIVLDAEFKEWEQYSSLTMMILIDKISTEFDVKLKILPLVKAETIGDILELIKG</sequence>
<dbReference type="InterPro" id="IPR009081">
    <property type="entry name" value="PP-bd_ACP"/>
</dbReference>
<dbReference type="AlphaFoldDB" id="A0A413B3L7"/>
<dbReference type="EMBL" id="QSAF01000023">
    <property type="protein sequence ID" value="RGW32165.1"/>
    <property type="molecule type" value="Genomic_DNA"/>
</dbReference>
<dbReference type="Proteomes" id="UP000285150">
    <property type="component" value="Unassembled WGS sequence"/>
</dbReference>
<protein>
    <submittedName>
        <fullName evidence="2">Acyl carrier protein</fullName>
    </submittedName>
</protein>
<reference evidence="2 3" key="1">
    <citation type="submission" date="2018-08" db="EMBL/GenBank/DDBJ databases">
        <title>A genome reference for cultivated species of the human gut microbiota.</title>
        <authorList>
            <person name="Zou Y."/>
            <person name="Xue W."/>
            <person name="Luo G."/>
        </authorList>
    </citation>
    <scope>NUCLEOTIDE SEQUENCE [LARGE SCALE GENOMIC DNA]</scope>
    <source>
        <strain evidence="2 3">AF12-7</strain>
    </source>
</reference>
<accession>A0A413B3L7</accession>
<feature type="domain" description="Carrier" evidence="1">
    <location>
        <begin position="5"/>
        <end position="72"/>
    </location>
</feature>
<comment type="caution">
    <text evidence="2">The sequence shown here is derived from an EMBL/GenBank/DDBJ whole genome shotgun (WGS) entry which is preliminary data.</text>
</comment>
<dbReference type="RefSeq" id="WP_117859089.1">
    <property type="nucleotide sequence ID" value="NZ_JAQCSR010000026.1"/>
</dbReference>